<organism evidence="1 2">
    <name type="scientific">Tetrahymena thermophila (strain SB210)</name>
    <dbReference type="NCBI Taxonomy" id="312017"/>
    <lineage>
        <taxon>Eukaryota</taxon>
        <taxon>Sar</taxon>
        <taxon>Alveolata</taxon>
        <taxon>Ciliophora</taxon>
        <taxon>Intramacronucleata</taxon>
        <taxon>Oligohymenophorea</taxon>
        <taxon>Hymenostomatida</taxon>
        <taxon>Tetrahymenina</taxon>
        <taxon>Tetrahymenidae</taxon>
        <taxon>Tetrahymena</taxon>
    </lineage>
</organism>
<dbReference type="KEGG" id="tet:TTHERM_001144933"/>
<dbReference type="Proteomes" id="UP000009168">
    <property type="component" value="Unassembled WGS sequence"/>
</dbReference>
<evidence type="ECO:0000313" key="2">
    <source>
        <dbReference type="Proteomes" id="UP000009168"/>
    </source>
</evidence>
<dbReference type="AlphaFoldDB" id="W7XCD6"/>
<name>W7XCD6_TETTS</name>
<dbReference type="GeneID" id="24441800"/>
<sequence>MSFKLQKMFHSNELQNMLRWILSQQKWNLHIQFFKQTLDLFIRQKQHFTLNFSVKLLSKQQIQQQIQVNLIMFSLLYFMHISNSLHYMLKWILFKQYRHLHKQLFRRCFMFLPQLTVCL</sequence>
<proteinExistence type="predicted"/>
<dbReference type="RefSeq" id="XP_012656058.1">
    <property type="nucleotide sequence ID" value="XM_012800604.1"/>
</dbReference>
<dbReference type="EMBL" id="GG662317">
    <property type="protein sequence ID" value="EWS71406.1"/>
    <property type="molecule type" value="Genomic_DNA"/>
</dbReference>
<accession>W7XCD6</accession>
<reference evidence="2" key="1">
    <citation type="journal article" date="2006" name="PLoS Biol.">
        <title>Macronuclear genome sequence of the ciliate Tetrahymena thermophila, a model eukaryote.</title>
        <authorList>
            <person name="Eisen J.A."/>
            <person name="Coyne R.S."/>
            <person name="Wu M."/>
            <person name="Wu D."/>
            <person name="Thiagarajan M."/>
            <person name="Wortman J.R."/>
            <person name="Badger J.H."/>
            <person name="Ren Q."/>
            <person name="Amedeo P."/>
            <person name="Jones K.M."/>
            <person name="Tallon L.J."/>
            <person name="Delcher A.L."/>
            <person name="Salzberg S.L."/>
            <person name="Silva J.C."/>
            <person name="Haas B.J."/>
            <person name="Majoros W.H."/>
            <person name="Farzad M."/>
            <person name="Carlton J.M."/>
            <person name="Smith R.K. Jr."/>
            <person name="Garg J."/>
            <person name="Pearlman R.E."/>
            <person name="Karrer K.M."/>
            <person name="Sun L."/>
            <person name="Manning G."/>
            <person name="Elde N.C."/>
            <person name="Turkewitz A.P."/>
            <person name="Asai D.J."/>
            <person name="Wilkes D.E."/>
            <person name="Wang Y."/>
            <person name="Cai H."/>
            <person name="Collins K."/>
            <person name="Stewart B.A."/>
            <person name="Lee S.R."/>
            <person name="Wilamowska K."/>
            <person name="Weinberg Z."/>
            <person name="Ruzzo W.L."/>
            <person name="Wloga D."/>
            <person name="Gaertig J."/>
            <person name="Frankel J."/>
            <person name="Tsao C.-C."/>
            <person name="Gorovsky M.A."/>
            <person name="Keeling P.J."/>
            <person name="Waller R.F."/>
            <person name="Patron N.J."/>
            <person name="Cherry J.M."/>
            <person name="Stover N.A."/>
            <person name="Krieger C.J."/>
            <person name="del Toro C."/>
            <person name="Ryder H.F."/>
            <person name="Williamson S.C."/>
            <person name="Barbeau R.A."/>
            <person name="Hamilton E.P."/>
            <person name="Orias E."/>
        </authorList>
    </citation>
    <scope>NUCLEOTIDE SEQUENCE [LARGE SCALE GENOMIC DNA]</scope>
    <source>
        <strain evidence="2">SB210</strain>
    </source>
</reference>
<keyword evidence="2" id="KW-1185">Reference proteome</keyword>
<protein>
    <submittedName>
        <fullName evidence="1">Uncharacterized protein</fullName>
    </submittedName>
</protein>
<gene>
    <name evidence="1" type="ORF">TTHERM_001144933</name>
</gene>
<evidence type="ECO:0000313" key="1">
    <source>
        <dbReference type="EMBL" id="EWS71406.1"/>
    </source>
</evidence>
<dbReference type="InParanoid" id="W7XCD6"/>